<dbReference type="GO" id="GO:0008289">
    <property type="term" value="F:lipid binding"/>
    <property type="evidence" value="ECO:0007669"/>
    <property type="project" value="UniProtKB-KW"/>
</dbReference>
<dbReference type="InterPro" id="IPR043168">
    <property type="entry name" value="DegV_C"/>
</dbReference>
<dbReference type="InterPro" id="IPR050270">
    <property type="entry name" value="DegV_domain_contain"/>
</dbReference>
<dbReference type="SUPFAM" id="SSF82549">
    <property type="entry name" value="DAK1/DegV-like"/>
    <property type="match status" value="1"/>
</dbReference>
<evidence type="ECO:0000256" key="1">
    <source>
        <dbReference type="ARBA" id="ARBA00003238"/>
    </source>
</evidence>
<dbReference type="Gene3D" id="3.30.1180.10">
    <property type="match status" value="1"/>
</dbReference>
<sequence length="282" mass="31402">MNKIALITDSTCGLPKEYINEYDVKVVPLKILYKDKEFIDGINITPEEVYSKLPKELPTTSMPSVDDITSLYNELIKEGYTQAIVLPVSSGLSGTINSFKLASEEFKDKINTFIFDTKILSMAVGLIVIEVGKMIKKKMNFEDICNTIPKLRENLWMYFTVDTLEYLIKGGRIGKVTGGIGKILNLKPIITMDDNGSYTNYTKVRGSKQAFKKLLDLSTDILNKGKGKVIIMTGTMHEEAEKLKEILSSHENTTFIYKGTITPAVGIHSGPRLLAVAVMSEI</sequence>
<dbReference type="Gene3D" id="3.40.50.10170">
    <property type="match status" value="1"/>
</dbReference>
<evidence type="ECO:0000313" key="4">
    <source>
        <dbReference type="Proteomes" id="UP001141183"/>
    </source>
</evidence>
<keyword evidence="4" id="KW-1185">Reference proteome</keyword>
<dbReference type="Proteomes" id="UP001141183">
    <property type="component" value="Unassembled WGS sequence"/>
</dbReference>
<proteinExistence type="predicted"/>
<evidence type="ECO:0000313" key="3">
    <source>
        <dbReference type="EMBL" id="MDC4239255.1"/>
    </source>
</evidence>
<dbReference type="Pfam" id="PF02645">
    <property type="entry name" value="DegV"/>
    <property type="match status" value="1"/>
</dbReference>
<dbReference type="EMBL" id="JAMRYU010000002">
    <property type="protein sequence ID" value="MDC4239255.1"/>
    <property type="molecule type" value="Genomic_DNA"/>
</dbReference>
<dbReference type="AlphaFoldDB" id="A0A9X4AZ53"/>
<dbReference type="PANTHER" id="PTHR33434:SF3">
    <property type="entry name" value="DEGV DOMAIN-CONTAINING PROTEIN YITS"/>
    <property type="match status" value="1"/>
</dbReference>
<dbReference type="RefSeq" id="WP_272470068.1">
    <property type="nucleotide sequence ID" value="NZ_JAMRYU010000002.1"/>
</dbReference>
<reference evidence="3" key="1">
    <citation type="submission" date="2022-05" db="EMBL/GenBank/DDBJ databases">
        <title>Draft genome sequence of Clostridium tertium strain CP3 isolated from Peru.</title>
        <authorList>
            <person name="Hurtado R."/>
            <person name="Lima L."/>
            <person name="Sousa T."/>
            <person name="Jaiswal A.K."/>
            <person name="Tiwari S."/>
            <person name="Maturrano L."/>
            <person name="Brenig B."/>
            <person name="Azevedo V."/>
        </authorList>
    </citation>
    <scope>NUCLEOTIDE SEQUENCE</scope>
    <source>
        <strain evidence="3">CP3</strain>
    </source>
</reference>
<protein>
    <submittedName>
        <fullName evidence="3">DegV family protein</fullName>
    </submittedName>
</protein>
<name>A0A9X4AZ53_9CLOT</name>
<accession>A0A9X4AZ53</accession>
<organism evidence="3 4">
    <name type="scientific">Clostridium tertium</name>
    <dbReference type="NCBI Taxonomy" id="1559"/>
    <lineage>
        <taxon>Bacteria</taxon>
        <taxon>Bacillati</taxon>
        <taxon>Bacillota</taxon>
        <taxon>Clostridia</taxon>
        <taxon>Eubacteriales</taxon>
        <taxon>Clostridiaceae</taxon>
        <taxon>Clostridium</taxon>
    </lineage>
</organism>
<comment type="caution">
    <text evidence="3">The sequence shown here is derived from an EMBL/GenBank/DDBJ whole genome shotgun (WGS) entry which is preliminary data.</text>
</comment>
<keyword evidence="2" id="KW-0446">Lipid-binding</keyword>
<dbReference type="NCBIfam" id="TIGR00762">
    <property type="entry name" value="DegV"/>
    <property type="match status" value="1"/>
</dbReference>
<gene>
    <name evidence="3" type="ORF">NE398_03565</name>
</gene>
<comment type="function">
    <text evidence="1">May bind long-chain fatty acids, such as palmitate, and may play a role in lipid transport or fatty acid metabolism.</text>
</comment>
<dbReference type="PROSITE" id="PS51482">
    <property type="entry name" value="DEGV"/>
    <property type="match status" value="1"/>
</dbReference>
<dbReference type="InterPro" id="IPR003797">
    <property type="entry name" value="DegV"/>
</dbReference>
<dbReference type="PANTHER" id="PTHR33434">
    <property type="entry name" value="DEGV DOMAIN-CONTAINING PROTEIN DR_1986-RELATED"/>
    <property type="match status" value="1"/>
</dbReference>
<evidence type="ECO:0000256" key="2">
    <source>
        <dbReference type="ARBA" id="ARBA00023121"/>
    </source>
</evidence>